<dbReference type="SUPFAM" id="SSF53850">
    <property type="entry name" value="Periplasmic binding protein-like II"/>
    <property type="match status" value="1"/>
</dbReference>
<evidence type="ECO:0000313" key="1">
    <source>
        <dbReference type="EMBL" id="MEW9263151.1"/>
    </source>
</evidence>
<protein>
    <submittedName>
        <fullName evidence="1">ABC transporter substrate-binding protein</fullName>
    </submittedName>
</protein>
<dbReference type="Proteomes" id="UP001555826">
    <property type="component" value="Unassembled WGS sequence"/>
</dbReference>
<dbReference type="EMBL" id="JBFNQN010000001">
    <property type="protein sequence ID" value="MEW9263151.1"/>
    <property type="molecule type" value="Genomic_DNA"/>
</dbReference>
<gene>
    <name evidence="1" type="ORF">AB1207_00160</name>
</gene>
<dbReference type="PANTHER" id="PTHR43649">
    <property type="entry name" value="ARABINOSE-BINDING PROTEIN-RELATED"/>
    <property type="match status" value="1"/>
</dbReference>
<organism evidence="1 2">
    <name type="scientific">Kineococcus endophyticus</name>
    <dbReference type="NCBI Taxonomy" id="1181883"/>
    <lineage>
        <taxon>Bacteria</taxon>
        <taxon>Bacillati</taxon>
        <taxon>Actinomycetota</taxon>
        <taxon>Actinomycetes</taxon>
        <taxon>Kineosporiales</taxon>
        <taxon>Kineosporiaceae</taxon>
        <taxon>Kineococcus</taxon>
    </lineage>
</organism>
<accession>A0ABV3P0L4</accession>
<proteinExistence type="predicted"/>
<name>A0ABV3P0L4_9ACTN</name>
<sequence length="447" mass="48719">MNRPATESEYLAGLVPASAGRHGFSRRSMLRGSLLAAGIPALLAACGDGGGSGNGGGGGGGQVTLGSNFSDEVPLKTMKAMVEDAQKKQGISIKLNTVDHTTFQNNINNYLQGSPDDVFSWFAGYRMQFFAAQGLASDISDIWGSIGANYTDAFKKASTGEDGKQYFVPTTYGPWAVFYRKSLWQEKGYQAPKTLDEMKTLSTQMQKDGLVPLAFADKEGWPAMGTFDQLNMRINGYQFHVDLMAGKEAWTDQKVKTVFDTWKGLLPFHQSDSLGRTWQEAATGVVNKTSGMMVIGSFIGQQFEEADQSDIDFFNFPEVDSAIGADAVEAPIDGFMMSKRPRNEDGAKKLLEYFGSPDDGVVQTTNDPSGIAANTKSDQSHYTELQKKCAEFVASAKSISQFMDRDTRPDFASTVMIPSLQSFIQNPNDIDGLCTQIENQKKSIFTS</sequence>
<dbReference type="Gene3D" id="3.40.190.10">
    <property type="entry name" value="Periplasmic binding protein-like II"/>
    <property type="match status" value="2"/>
</dbReference>
<evidence type="ECO:0000313" key="2">
    <source>
        <dbReference type="Proteomes" id="UP001555826"/>
    </source>
</evidence>
<comment type="caution">
    <text evidence="1">The sequence shown here is derived from an EMBL/GenBank/DDBJ whole genome shotgun (WGS) entry which is preliminary data.</text>
</comment>
<keyword evidence="2" id="KW-1185">Reference proteome</keyword>
<reference evidence="1 2" key="1">
    <citation type="submission" date="2024-07" db="EMBL/GenBank/DDBJ databases">
        <authorList>
            <person name="Thanompreechachai J."/>
            <person name="Duangmal K."/>
        </authorList>
    </citation>
    <scope>NUCLEOTIDE SEQUENCE [LARGE SCALE GENOMIC DNA]</scope>
    <source>
        <strain evidence="1 2">KCTC 19886</strain>
    </source>
</reference>
<dbReference type="RefSeq" id="WP_367635757.1">
    <property type="nucleotide sequence ID" value="NZ_JBFNQN010000001.1"/>
</dbReference>
<dbReference type="InterPro" id="IPR050490">
    <property type="entry name" value="Bact_solute-bd_prot1"/>
</dbReference>